<feature type="transmembrane region" description="Helical" evidence="7">
    <location>
        <begin position="180"/>
        <end position="203"/>
    </location>
</feature>
<sequence>MKVDSEPTPAVAAARPVGVWRQRNFQALWSAHTVSQFGTQITFFVIPVLALTTLSASTGQLGLISALETLPFLLVGLPAGALLDRWDRRRVMVTADIGRAVAIALLPIGHLAGLLSIPLLCAVGFAIGLFTVFFDIADQAFLPTVVSREQTPEGNSRLEFSRSAAELAGPSLGGLLLQSVTAPLILVVNAVSYLVSALLLGLVRLPRAEAPAPAPRAKTRMRTQIAEGLRFVFRHRTLRSLALATGTSNLVGLGGALGVVLTAFALRDLGLSPGELGLALTVGNCGALLGAVLSGRIVELVGLGRVLIAAKSMSGIAVVVLTTAAPTRAVPTLIAATGIMACGITVYNIAQVSLRQAVTPTGMLARMNASVRFAVWGTLPVGAMAGGYLASVIGTRPTLWLIAGIGLLSCLPLILTREVRTLRTFPAQPTE</sequence>
<evidence type="ECO:0000313" key="9">
    <source>
        <dbReference type="EMBL" id="WUQ83317.1"/>
    </source>
</evidence>
<dbReference type="Gene3D" id="1.20.1250.20">
    <property type="entry name" value="MFS general substrate transporter like domains"/>
    <property type="match status" value="1"/>
</dbReference>
<protein>
    <submittedName>
        <fullName evidence="9">MFS transporter</fullName>
    </submittedName>
</protein>
<evidence type="ECO:0000256" key="7">
    <source>
        <dbReference type="SAM" id="Phobius"/>
    </source>
</evidence>
<dbReference type="PROSITE" id="PS50850">
    <property type="entry name" value="MFS"/>
    <property type="match status" value="1"/>
</dbReference>
<feature type="transmembrane region" description="Helical" evidence="7">
    <location>
        <begin position="306"/>
        <end position="324"/>
    </location>
</feature>
<feature type="domain" description="Major facilitator superfamily (MFS) profile" evidence="8">
    <location>
        <begin position="185"/>
        <end position="431"/>
    </location>
</feature>
<evidence type="ECO:0000259" key="8">
    <source>
        <dbReference type="PROSITE" id="PS50850"/>
    </source>
</evidence>
<dbReference type="RefSeq" id="WP_328954350.1">
    <property type="nucleotide sequence ID" value="NZ_CP108110.1"/>
</dbReference>
<organism evidence="9 10">
    <name type="scientific">Kitasatospora purpeofusca</name>
    <dbReference type="NCBI Taxonomy" id="67352"/>
    <lineage>
        <taxon>Bacteria</taxon>
        <taxon>Bacillati</taxon>
        <taxon>Actinomycetota</taxon>
        <taxon>Actinomycetes</taxon>
        <taxon>Kitasatosporales</taxon>
        <taxon>Streptomycetaceae</taxon>
        <taxon>Kitasatospora</taxon>
    </lineage>
</organism>
<feature type="transmembrane region" description="Helical" evidence="7">
    <location>
        <begin position="330"/>
        <end position="350"/>
    </location>
</feature>
<keyword evidence="5 7" id="KW-1133">Transmembrane helix</keyword>
<evidence type="ECO:0000256" key="3">
    <source>
        <dbReference type="ARBA" id="ARBA00022475"/>
    </source>
</evidence>
<name>A0ABZ1TWJ8_9ACTN</name>
<dbReference type="EMBL" id="CP108110">
    <property type="protein sequence ID" value="WUQ83317.1"/>
    <property type="molecule type" value="Genomic_DNA"/>
</dbReference>
<feature type="transmembrane region" description="Helical" evidence="7">
    <location>
        <begin position="276"/>
        <end position="294"/>
    </location>
</feature>
<keyword evidence="6 7" id="KW-0472">Membrane</keyword>
<gene>
    <name evidence="9" type="ORF">OHA16_10230</name>
</gene>
<dbReference type="Pfam" id="PF05977">
    <property type="entry name" value="MFS_3"/>
    <property type="match status" value="1"/>
</dbReference>
<dbReference type="InterPro" id="IPR010290">
    <property type="entry name" value="TM_effector"/>
</dbReference>
<evidence type="ECO:0000256" key="4">
    <source>
        <dbReference type="ARBA" id="ARBA00022692"/>
    </source>
</evidence>
<feature type="transmembrane region" description="Helical" evidence="7">
    <location>
        <begin position="104"/>
        <end position="134"/>
    </location>
</feature>
<proteinExistence type="predicted"/>
<reference evidence="9" key="1">
    <citation type="submission" date="2022-10" db="EMBL/GenBank/DDBJ databases">
        <title>The complete genomes of actinobacterial strains from the NBC collection.</title>
        <authorList>
            <person name="Joergensen T.S."/>
            <person name="Alvarez Arevalo M."/>
            <person name="Sterndorff E.B."/>
            <person name="Faurdal D."/>
            <person name="Vuksanovic O."/>
            <person name="Mourched A.-S."/>
            <person name="Charusanti P."/>
            <person name="Shaw S."/>
            <person name="Blin K."/>
            <person name="Weber T."/>
        </authorList>
    </citation>
    <scope>NUCLEOTIDE SEQUENCE</scope>
    <source>
        <strain evidence="9">NBC_00222</strain>
    </source>
</reference>
<comment type="subcellular location">
    <subcellularLocation>
        <location evidence="1">Cell membrane</location>
        <topology evidence="1">Multi-pass membrane protein</topology>
    </subcellularLocation>
</comment>
<keyword evidence="2" id="KW-0813">Transport</keyword>
<dbReference type="PANTHER" id="PTHR23513">
    <property type="entry name" value="INTEGRAL MEMBRANE EFFLUX PROTEIN-RELATED"/>
    <property type="match status" value="1"/>
</dbReference>
<keyword evidence="10" id="KW-1185">Reference proteome</keyword>
<feature type="transmembrane region" description="Helical" evidence="7">
    <location>
        <begin position="399"/>
        <end position="416"/>
    </location>
</feature>
<feature type="transmembrane region" description="Helical" evidence="7">
    <location>
        <begin position="240"/>
        <end position="264"/>
    </location>
</feature>
<evidence type="ECO:0000256" key="5">
    <source>
        <dbReference type="ARBA" id="ARBA00022989"/>
    </source>
</evidence>
<evidence type="ECO:0000313" key="10">
    <source>
        <dbReference type="Proteomes" id="UP001432222"/>
    </source>
</evidence>
<keyword evidence="4 7" id="KW-0812">Transmembrane</keyword>
<evidence type="ECO:0000256" key="6">
    <source>
        <dbReference type="ARBA" id="ARBA00023136"/>
    </source>
</evidence>
<dbReference type="SUPFAM" id="SSF103473">
    <property type="entry name" value="MFS general substrate transporter"/>
    <property type="match status" value="1"/>
</dbReference>
<evidence type="ECO:0000256" key="2">
    <source>
        <dbReference type="ARBA" id="ARBA00022448"/>
    </source>
</evidence>
<feature type="transmembrane region" description="Helical" evidence="7">
    <location>
        <begin position="62"/>
        <end position="83"/>
    </location>
</feature>
<dbReference type="Proteomes" id="UP001432222">
    <property type="component" value="Chromosome"/>
</dbReference>
<keyword evidence="3" id="KW-1003">Cell membrane</keyword>
<evidence type="ECO:0000256" key="1">
    <source>
        <dbReference type="ARBA" id="ARBA00004651"/>
    </source>
</evidence>
<dbReference type="CDD" id="cd06173">
    <property type="entry name" value="MFS_MefA_like"/>
    <property type="match status" value="1"/>
</dbReference>
<dbReference type="InterPro" id="IPR020846">
    <property type="entry name" value="MFS_dom"/>
</dbReference>
<accession>A0ABZ1TWJ8</accession>
<feature type="transmembrane region" description="Helical" evidence="7">
    <location>
        <begin position="371"/>
        <end position="393"/>
    </location>
</feature>
<dbReference type="InterPro" id="IPR036259">
    <property type="entry name" value="MFS_trans_sf"/>
</dbReference>
<dbReference type="PANTHER" id="PTHR23513:SF6">
    <property type="entry name" value="MAJOR FACILITATOR SUPERFAMILY ASSOCIATED DOMAIN-CONTAINING PROTEIN"/>
    <property type="match status" value="1"/>
</dbReference>
<feature type="transmembrane region" description="Helical" evidence="7">
    <location>
        <begin position="37"/>
        <end position="56"/>
    </location>
</feature>